<dbReference type="Gene3D" id="1.10.10.2830">
    <property type="match status" value="1"/>
</dbReference>
<dbReference type="InterPro" id="IPR003115">
    <property type="entry name" value="ParB_N"/>
</dbReference>
<dbReference type="NCBIfam" id="TIGR00180">
    <property type="entry name" value="parB_part"/>
    <property type="match status" value="1"/>
</dbReference>
<protein>
    <submittedName>
        <fullName evidence="6">ParB/RepB/Spo0J family partition protein</fullName>
    </submittedName>
</protein>
<dbReference type="InterPro" id="IPR041468">
    <property type="entry name" value="HTH_ParB/Spo0J"/>
</dbReference>
<dbReference type="SMART" id="SM00470">
    <property type="entry name" value="ParB"/>
    <property type="match status" value="1"/>
</dbReference>
<evidence type="ECO:0000313" key="6">
    <source>
        <dbReference type="EMBL" id="SFS30515.1"/>
    </source>
</evidence>
<evidence type="ECO:0000256" key="2">
    <source>
        <dbReference type="ARBA" id="ARBA00022829"/>
    </source>
</evidence>
<keyword evidence="7" id="KW-1185">Reference proteome</keyword>
<dbReference type="GO" id="GO:0007059">
    <property type="term" value="P:chromosome segregation"/>
    <property type="evidence" value="ECO:0007669"/>
    <property type="project" value="UniProtKB-KW"/>
</dbReference>
<evidence type="ECO:0000256" key="4">
    <source>
        <dbReference type="SAM" id="Coils"/>
    </source>
</evidence>
<dbReference type="Pfam" id="PF17762">
    <property type="entry name" value="HTH_ParB"/>
    <property type="match status" value="1"/>
</dbReference>
<dbReference type="Pfam" id="PF02195">
    <property type="entry name" value="ParB_N"/>
    <property type="match status" value="1"/>
</dbReference>
<dbReference type="InterPro" id="IPR050336">
    <property type="entry name" value="Chromosome_partition/occlusion"/>
</dbReference>
<dbReference type="Gene3D" id="3.90.1530.30">
    <property type="match status" value="1"/>
</dbReference>
<feature type="coiled-coil region" evidence="4">
    <location>
        <begin position="499"/>
        <end position="526"/>
    </location>
</feature>
<dbReference type="GO" id="GO:0005694">
    <property type="term" value="C:chromosome"/>
    <property type="evidence" value="ECO:0007669"/>
    <property type="project" value="TreeGrafter"/>
</dbReference>
<reference evidence="7" key="1">
    <citation type="submission" date="2016-10" db="EMBL/GenBank/DDBJ databases">
        <authorList>
            <person name="Varghese N."/>
            <person name="Submissions S."/>
        </authorList>
    </citation>
    <scope>NUCLEOTIDE SEQUENCE [LARGE SCALE GENOMIC DNA]</scope>
    <source>
        <strain evidence="7">DSM 24450</strain>
    </source>
</reference>
<accession>A0A1I6NRN6</accession>
<dbReference type="InterPro" id="IPR036086">
    <property type="entry name" value="ParB/Sulfiredoxin_sf"/>
</dbReference>
<proteinExistence type="inferred from homology"/>
<gene>
    <name evidence="6" type="ORF">SAMN04488006_0447</name>
</gene>
<comment type="similarity">
    <text evidence="1">Belongs to the ParB family.</text>
</comment>
<keyword evidence="3" id="KW-0238">DNA-binding</keyword>
<name>A0A1I6NRN6_9FLAO</name>
<organism evidence="6 7">
    <name type="scientific">Lutibacter maritimus</name>
    <dbReference type="NCBI Taxonomy" id="593133"/>
    <lineage>
        <taxon>Bacteria</taxon>
        <taxon>Pseudomonadati</taxon>
        <taxon>Bacteroidota</taxon>
        <taxon>Flavobacteriia</taxon>
        <taxon>Flavobacteriales</taxon>
        <taxon>Flavobacteriaceae</taxon>
        <taxon>Lutibacter</taxon>
    </lineage>
</organism>
<evidence type="ECO:0000256" key="1">
    <source>
        <dbReference type="ARBA" id="ARBA00006295"/>
    </source>
</evidence>
<evidence type="ECO:0000259" key="5">
    <source>
        <dbReference type="SMART" id="SM00470"/>
    </source>
</evidence>
<dbReference type="AlphaFoldDB" id="A0A1I6NRN6"/>
<keyword evidence="2" id="KW-0159">Chromosome partition</keyword>
<dbReference type="RefSeq" id="WP_090222102.1">
    <property type="nucleotide sequence ID" value="NZ_FOZP01000001.1"/>
</dbReference>
<evidence type="ECO:0000256" key="3">
    <source>
        <dbReference type="ARBA" id="ARBA00023125"/>
    </source>
</evidence>
<dbReference type="EMBL" id="FOZP01000001">
    <property type="protein sequence ID" value="SFS30515.1"/>
    <property type="molecule type" value="Genomic_DNA"/>
</dbReference>
<sequence>MKTKIDNNLQILELDKIFISKTNPRKSFDENALKELSESIKTNGVFQPILVRPIPDGFNSKNEQEFELVCGERRYKASLLAKQKSIPANIRYLNDDEAFELQLIENLERKDIHPLDEADAFKQMLDSGKYQIADIAAKMAKTETFIAGRLKLIDLIEPIREHFKAGYLGIGHATLIAKCDENKQGEIFADAKPWREEDEPNYGTYKELKETIADDLLNLDEAPFDIADDELIKGVCACTVCPKRSKANPMLFDEFQSEDSCFDEKCYSDKLDAFTQKELARIINENEDVCIIGSAKPDDFLLNLCKQFDVKILKYYDDYRTYKVGGFIEKQAFNISGNDIGKYETIWVKPIASNTNSELNSNDDSIKNDIAKIEERAKRALELDAEKIWTAVKEIDVSTFKNNDEPLSNNEKVALIVALASECYHLHSELDFVKNLNINKIRTEAVPDQLVNLTIRHFISHKLNVNYGSHENNNCAAAYKQLLEEYYSDEIKAIEASQKEIADKRIERSSQRIDALKSKIEVVEEKVVKGKKTSKAKK</sequence>
<dbReference type="FunFam" id="3.90.1530.30:FF:000001">
    <property type="entry name" value="Chromosome partitioning protein ParB"/>
    <property type="match status" value="1"/>
</dbReference>
<keyword evidence="4" id="KW-0175">Coiled coil</keyword>
<dbReference type="SUPFAM" id="SSF109709">
    <property type="entry name" value="KorB DNA-binding domain-like"/>
    <property type="match status" value="1"/>
</dbReference>
<dbReference type="STRING" id="593133.SAMN04488006_0447"/>
<dbReference type="InterPro" id="IPR004437">
    <property type="entry name" value="ParB/RepB/Spo0J"/>
</dbReference>
<dbReference type="SUPFAM" id="SSF110849">
    <property type="entry name" value="ParB/Sulfiredoxin"/>
    <property type="match status" value="1"/>
</dbReference>
<dbReference type="PANTHER" id="PTHR33375">
    <property type="entry name" value="CHROMOSOME-PARTITIONING PROTEIN PARB-RELATED"/>
    <property type="match status" value="1"/>
</dbReference>
<dbReference type="OrthoDB" id="9796891at2"/>
<dbReference type="Proteomes" id="UP000199312">
    <property type="component" value="Unassembled WGS sequence"/>
</dbReference>
<dbReference type="GO" id="GO:0003677">
    <property type="term" value="F:DNA binding"/>
    <property type="evidence" value="ECO:0007669"/>
    <property type="project" value="UniProtKB-KW"/>
</dbReference>
<evidence type="ECO:0000313" key="7">
    <source>
        <dbReference type="Proteomes" id="UP000199312"/>
    </source>
</evidence>
<dbReference type="CDD" id="cd16393">
    <property type="entry name" value="SPO0J_N"/>
    <property type="match status" value="1"/>
</dbReference>
<feature type="domain" description="ParB-like N-terminal" evidence="5">
    <location>
        <begin position="10"/>
        <end position="107"/>
    </location>
</feature>
<dbReference type="PANTHER" id="PTHR33375:SF1">
    <property type="entry name" value="CHROMOSOME-PARTITIONING PROTEIN PARB-RELATED"/>
    <property type="match status" value="1"/>
</dbReference>